<reference evidence="3" key="1">
    <citation type="submission" date="2021-02" db="EMBL/GenBank/DDBJ databases">
        <authorList>
            <person name="Dougan E. K."/>
            <person name="Rhodes N."/>
            <person name="Thang M."/>
            <person name="Chan C."/>
        </authorList>
    </citation>
    <scope>NUCLEOTIDE SEQUENCE</scope>
</reference>
<proteinExistence type="predicted"/>
<feature type="binding site" evidence="1">
    <location>
        <position position="32"/>
    </location>
    <ligand>
        <name>ATP</name>
        <dbReference type="ChEBI" id="CHEBI:30616"/>
    </ligand>
</feature>
<accession>A0A813CYS7</accession>
<keyword evidence="4" id="KW-1185">Reference proteome</keyword>
<dbReference type="EMBL" id="CAJNNV010000019">
    <property type="protein sequence ID" value="CAE8581073.1"/>
    <property type="molecule type" value="Genomic_DNA"/>
</dbReference>
<feature type="non-terminal residue" evidence="3">
    <location>
        <position position="138"/>
    </location>
</feature>
<evidence type="ECO:0000313" key="3">
    <source>
        <dbReference type="EMBL" id="CAE8581073.1"/>
    </source>
</evidence>
<protein>
    <recommendedName>
        <fullName evidence="2">Protein kinase domain-containing protein</fullName>
    </recommendedName>
</protein>
<dbReference type="InterPro" id="IPR017441">
    <property type="entry name" value="Protein_kinase_ATP_BS"/>
</dbReference>
<organism evidence="3 4">
    <name type="scientific">Polarella glacialis</name>
    <name type="common">Dinoflagellate</name>
    <dbReference type="NCBI Taxonomy" id="89957"/>
    <lineage>
        <taxon>Eukaryota</taxon>
        <taxon>Sar</taxon>
        <taxon>Alveolata</taxon>
        <taxon>Dinophyceae</taxon>
        <taxon>Suessiales</taxon>
        <taxon>Suessiaceae</taxon>
        <taxon>Polarella</taxon>
    </lineage>
</organism>
<dbReference type="PROSITE" id="PS50011">
    <property type="entry name" value="PROTEIN_KINASE_DOM"/>
    <property type="match status" value="1"/>
</dbReference>
<dbReference type="GO" id="GO:0005524">
    <property type="term" value="F:ATP binding"/>
    <property type="evidence" value="ECO:0007669"/>
    <property type="project" value="UniProtKB-UniRule"/>
</dbReference>
<keyword evidence="1" id="KW-0067">ATP-binding</keyword>
<name>A0A813CYS7_POLGL</name>
<evidence type="ECO:0000313" key="4">
    <source>
        <dbReference type="Proteomes" id="UP000654075"/>
    </source>
</evidence>
<dbReference type="GO" id="GO:0004672">
    <property type="term" value="F:protein kinase activity"/>
    <property type="evidence" value="ECO:0007669"/>
    <property type="project" value="InterPro"/>
</dbReference>
<gene>
    <name evidence="3" type="ORF">PGLA1383_LOCUS106</name>
</gene>
<dbReference type="PROSITE" id="PS00107">
    <property type="entry name" value="PROTEIN_KINASE_ATP"/>
    <property type="match status" value="1"/>
</dbReference>
<comment type="caution">
    <text evidence="3">The sequence shown here is derived from an EMBL/GenBank/DDBJ whole genome shotgun (WGS) entry which is preliminary data.</text>
</comment>
<dbReference type="Proteomes" id="UP000654075">
    <property type="component" value="Unassembled WGS sequence"/>
</dbReference>
<dbReference type="AlphaFoldDB" id="A0A813CYS7"/>
<dbReference type="InterPro" id="IPR011009">
    <property type="entry name" value="Kinase-like_dom_sf"/>
</dbReference>
<feature type="domain" description="Protein kinase" evidence="2">
    <location>
        <begin position="3"/>
        <end position="138"/>
    </location>
</feature>
<dbReference type="Gene3D" id="1.10.510.10">
    <property type="entry name" value="Transferase(Phosphotransferase) domain 1"/>
    <property type="match status" value="1"/>
</dbReference>
<sequence>ARYSLEGVLGEGSYGKVYSVKDKLSPAVLAVKVQAVKAGREKPVLAEWNVWESLGSHPNIVQPVALCQEVNVYFMVMEVCAASLPAAYAMSYMFVLFDRMNTSPQWTAAALMGDFRQSLLALSFSLELQVPLAPWSSP</sequence>
<evidence type="ECO:0000256" key="1">
    <source>
        <dbReference type="PROSITE-ProRule" id="PRU10141"/>
    </source>
</evidence>
<dbReference type="SUPFAM" id="SSF56112">
    <property type="entry name" value="Protein kinase-like (PK-like)"/>
    <property type="match status" value="1"/>
</dbReference>
<keyword evidence="1" id="KW-0547">Nucleotide-binding</keyword>
<dbReference type="InterPro" id="IPR000719">
    <property type="entry name" value="Prot_kinase_dom"/>
</dbReference>
<evidence type="ECO:0000259" key="2">
    <source>
        <dbReference type="PROSITE" id="PS50011"/>
    </source>
</evidence>
<dbReference type="Pfam" id="PF00069">
    <property type="entry name" value="Pkinase"/>
    <property type="match status" value="1"/>
</dbReference>